<dbReference type="Proteomes" id="UP000799424">
    <property type="component" value="Unassembled WGS sequence"/>
</dbReference>
<gene>
    <name evidence="5" type="ORF">CC86DRAFT_318749</name>
</gene>
<feature type="region of interest" description="Disordered" evidence="3">
    <location>
        <begin position="111"/>
        <end position="139"/>
    </location>
</feature>
<feature type="region of interest" description="Disordered" evidence="3">
    <location>
        <begin position="1755"/>
        <end position="1826"/>
    </location>
</feature>
<dbReference type="GO" id="GO:0090694">
    <property type="term" value="C:Scc2-Scc4 cohesin loading complex"/>
    <property type="evidence" value="ECO:0007669"/>
    <property type="project" value="TreeGrafter"/>
</dbReference>
<dbReference type="GO" id="GO:1990414">
    <property type="term" value="P:replication-born double-strand break repair via sister chromatid exchange"/>
    <property type="evidence" value="ECO:0007669"/>
    <property type="project" value="TreeGrafter"/>
</dbReference>
<feature type="compositionally biased region" description="Low complexity" evidence="3">
    <location>
        <begin position="198"/>
        <end position="213"/>
    </location>
</feature>
<keyword evidence="2" id="KW-0175">Coiled coil</keyword>
<dbReference type="InterPro" id="IPR011989">
    <property type="entry name" value="ARM-like"/>
</dbReference>
<feature type="region of interest" description="Disordered" evidence="3">
    <location>
        <begin position="242"/>
        <end position="262"/>
    </location>
</feature>
<feature type="region of interest" description="Disordered" evidence="3">
    <location>
        <begin position="577"/>
        <end position="614"/>
    </location>
</feature>
<evidence type="ECO:0000313" key="6">
    <source>
        <dbReference type="Proteomes" id="UP000799424"/>
    </source>
</evidence>
<reference evidence="5" key="1">
    <citation type="journal article" date="2020" name="Stud. Mycol.">
        <title>101 Dothideomycetes genomes: a test case for predicting lifestyles and emergence of pathogens.</title>
        <authorList>
            <person name="Haridas S."/>
            <person name="Albert R."/>
            <person name="Binder M."/>
            <person name="Bloem J."/>
            <person name="Labutti K."/>
            <person name="Salamov A."/>
            <person name="Andreopoulos B."/>
            <person name="Baker S."/>
            <person name="Barry K."/>
            <person name="Bills G."/>
            <person name="Bluhm B."/>
            <person name="Cannon C."/>
            <person name="Castanera R."/>
            <person name="Culley D."/>
            <person name="Daum C."/>
            <person name="Ezra D."/>
            <person name="Gonzalez J."/>
            <person name="Henrissat B."/>
            <person name="Kuo A."/>
            <person name="Liang C."/>
            <person name="Lipzen A."/>
            <person name="Lutzoni F."/>
            <person name="Magnuson J."/>
            <person name="Mondo S."/>
            <person name="Nolan M."/>
            <person name="Ohm R."/>
            <person name="Pangilinan J."/>
            <person name="Park H.-J."/>
            <person name="Ramirez L."/>
            <person name="Alfaro M."/>
            <person name="Sun H."/>
            <person name="Tritt A."/>
            <person name="Yoshinaga Y."/>
            <person name="Zwiers L.-H."/>
            <person name="Turgeon B."/>
            <person name="Goodwin S."/>
            <person name="Spatafora J."/>
            <person name="Crous P."/>
            <person name="Grigoriev I."/>
        </authorList>
    </citation>
    <scope>NUCLEOTIDE SEQUENCE</scope>
    <source>
        <strain evidence="5">CBS 113818</strain>
    </source>
</reference>
<feature type="coiled-coil region" evidence="2">
    <location>
        <begin position="265"/>
        <end position="292"/>
    </location>
</feature>
<dbReference type="EMBL" id="MU006221">
    <property type="protein sequence ID" value="KAF2829439.1"/>
    <property type="molecule type" value="Genomic_DNA"/>
</dbReference>
<keyword evidence="1" id="KW-0131">Cell cycle</keyword>
<name>A0A6A7A9Q8_9PLEO</name>
<feature type="region of interest" description="Disordered" evidence="3">
    <location>
        <begin position="155"/>
        <end position="223"/>
    </location>
</feature>
<feature type="region of interest" description="Disordered" evidence="3">
    <location>
        <begin position="1"/>
        <end position="22"/>
    </location>
</feature>
<sequence length="1826" mass="202111">MSAYRNDGWHTANGGGLAYRPPPTVDEAIPYSPFTSIIPFSPDIIPFPSAEPPTPPSTLTTEQQHAAKKAVGILNDEIKGQTTAQHLTDTLRQLRDLLLPDKLPEYNFKAMPQLATPPPESPVKETNGTTPSNVPGLSPFASMLLKHTNVSFASSGVRYTEPPRKSETPARPSQAQKSSQPQVATANGVAHSQNAHLPFSSSALSSAPSSTPARPGPIVMPKPISGAREEYTRYDNIDVAQSLSQKKKEDRKAQAGAAALRPHEREIADRKIEELQNLVESLAQDKDDVDGAQHFTTVPTPDGEFTVLKAKEMDALSDKMSNIINLGRFVALPVDLVMDVQSLLQPAITSTTKKILFTQEDESPEWSESIDAAKFALKACKMVLDTMIEGRDDYRMRREEIIDVIIDLIKFTKDACIVPVVQSRRSGSAECLFNAATGEKKELQAVLRLCGSVISRFATLIGKCNLSDRALNSLEYLTLELVMEQNSESEKDSIFSIPKFEQFRQKAVDVLAQIFARHPEQRNSILNGILSNLEKISDKKASARQFKSVREVPIMTISALFMRFVQVAATNPDVQSKTAAARSAAEGSDEEGSDYEPGMTMRRNKRRNGTPGQIAQNLSTNGIHIAHHIAKSLVDRASNVSKTGDKPFRNLLDLFIEDFCNVLGSPEWPAANMLLQQLLLRMQLILQADPSAKHSVVDKDMALATMSRIGCGVIDFKLKLKKLKREKLDVSQSELSSKLARLVDEAISEDTKEDVNDMDLLAFDGPYRIVIEGLRDYLELHASQEDPHLQSTTGCHVTSWLSSIIRAFPDEDADAHPLDARNVRERLEAMIMDSKWLMRKYKFQPVSDVQSKIAAGIITLQGQVCRYIPSIVQIMSAYMRDKTSSNLRSRGMSGLEQLVHKDPRVITESEASNMNQVLSDTSPKVRESALNFVSTCLALNSALEKHFLPRILQLTTDTSNGPKKKAIKLLKDVYKGTTSKENRLKIIANLLLPSQDDEKAISELSCSVLEEILLASTKPGARTDENQLKFERAKRSTLIIDTIQLIQTHPAHLEAFEKFFVHALSPDARAADANSGVCRNLVADMIDEVISPGSGSDTKVQARTMIALSIFAKVKPTLFTVDQIQLLKLYIKEVGNADDLQLLRPTVIIFRYVIAILPSLQQSFAEEVRTSLMRNVSKLANWASLGIPTSRDTLIDVAHCLWTVTPMADQGPLKLCTTITSIICQLQPLVSCTKEEATQKRSKINSYLILLGTFGKVCSFDRYPEIFRERLVAQANNFVARKQATAQQLEPLYKSSSAASLLLLETVRPFTMQSWDMSIREQALQSVGGICQESPSLFMRGEIEKVFKLVFVNEGNDQLKRVVLHAFNDYFAFAERRSETGAEIAVGKGAETGSARLDTSFVASDNDTAPLHLSKRFLGDFVKTALKHDNELAILATGIITSISRQGLVHPKECGAPLVALSTSSNDRIALAASTEAKRIHEKQESYLEKEYMQAIRIAFTYQIEVFDDPHGMREANYSPKLSKLFEALKAGKKATFKKFIVNMCKHVDFNPSRLDAKGTMPDSVLFARFCLENLALLDFSNLEELSVCLNAVEAIVLKSTGPAVALAIETEMPKQFVFADQPPTPDMLQQQLADASGTDETFASFLGSAPTTSQLAPSTIGDTRLRQITVACMILQMVWETRTFIRRCYNVHKFNGRIPQKEYAKPAQRNNFVSGKELWEHLTPIMTALDNRESMIKTCYDFAELLEVDREAQVGEEGDENDLGAGYETPTEGDDANGASFPTSGRGRKRKSNVSLSNTPKKQRGRPAKSKKRNSRTPDGDGDSD</sequence>
<feature type="compositionally biased region" description="Polar residues" evidence="3">
    <location>
        <begin position="124"/>
        <end position="135"/>
    </location>
</feature>
<dbReference type="PANTHER" id="PTHR21704">
    <property type="entry name" value="NIPPED-B-LIKE PROTEIN DELANGIN SCC2-RELATED"/>
    <property type="match status" value="1"/>
</dbReference>
<keyword evidence="6" id="KW-1185">Reference proteome</keyword>
<keyword evidence="1" id="KW-0677">Repeat</keyword>
<dbReference type="GO" id="GO:0061775">
    <property type="term" value="F:cohesin loader activity"/>
    <property type="evidence" value="ECO:0007669"/>
    <property type="project" value="InterPro"/>
</dbReference>
<dbReference type="GO" id="GO:0140588">
    <property type="term" value="P:chromatin looping"/>
    <property type="evidence" value="ECO:0007669"/>
    <property type="project" value="InterPro"/>
</dbReference>
<keyword evidence="1" id="KW-0539">Nucleus</keyword>
<dbReference type="Gene3D" id="1.25.10.10">
    <property type="entry name" value="Leucine-rich Repeat Variant"/>
    <property type="match status" value="1"/>
</dbReference>
<evidence type="ECO:0000256" key="3">
    <source>
        <dbReference type="SAM" id="MobiDB-lite"/>
    </source>
</evidence>
<dbReference type="CDD" id="cd23958">
    <property type="entry name" value="SCC2"/>
    <property type="match status" value="1"/>
</dbReference>
<comment type="subcellular location">
    <subcellularLocation>
        <location evidence="1">Nucleus</location>
    </subcellularLocation>
</comment>
<dbReference type="GO" id="GO:0034087">
    <property type="term" value="P:establishment of mitotic sister chromatid cohesion"/>
    <property type="evidence" value="ECO:0007669"/>
    <property type="project" value="TreeGrafter"/>
</dbReference>
<dbReference type="InterPro" id="IPR024986">
    <property type="entry name" value="Nipped-B_C"/>
</dbReference>
<dbReference type="GO" id="GO:0003682">
    <property type="term" value="F:chromatin binding"/>
    <property type="evidence" value="ECO:0007669"/>
    <property type="project" value="TreeGrafter"/>
</dbReference>
<evidence type="ECO:0000313" key="5">
    <source>
        <dbReference type="EMBL" id="KAF2829439.1"/>
    </source>
</evidence>
<dbReference type="OrthoDB" id="418242at2759"/>
<accession>A0A6A7A9Q8</accession>
<dbReference type="Pfam" id="PF12830">
    <property type="entry name" value="Nipped-B_C"/>
    <property type="match status" value="1"/>
</dbReference>
<proteinExistence type="inferred from homology"/>
<evidence type="ECO:0000256" key="1">
    <source>
        <dbReference type="RuleBase" id="RU364107"/>
    </source>
</evidence>
<dbReference type="GO" id="GO:0010468">
    <property type="term" value="P:regulation of gene expression"/>
    <property type="evidence" value="ECO:0007669"/>
    <property type="project" value="InterPro"/>
</dbReference>
<evidence type="ECO:0000256" key="2">
    <source>
        <dbReference type="SAM" id="Coils"/>
    </source>
</evidence>
<comment type="similarity">
    <text evidence="1">Belongs to the SCC2/Nipped-B family.</text>
</comment>
<feature type="compositionally biased region" description="Polar residues" evidence="3">
    <location>
        <begin position="171"/>
        <end position="195"/>
    </location>
</feature>
<dbReference type="GO" id="GO:0071169">
    <property type="term" value="P:establishment of protein localization to chromatin"/>
    <property type="evidence" value="ECO:0007669"/>
    <property type="project" value="TreeGrafter"/>
</dbReference>
<dbReference type="PANTHER" id="PTHR21704:SF18">
    <property type="entry name" value="NIPPED-B-LIKE PROTEIN"/>
    <property type="match status" value="1"/>
</dbReference>
<feature type="compositionally biased region" description="Basic residues" evidence="3">
    <location>
        <begin position="1802"/>
        <end position="1816"/>
    </location>
</feature>
<dbReference type="InterPro" id="IPR033031">
    <property type="entry name" value="Scc2/Nipped-B"/>
</dbReference>
<evidence type="ECO:0000259" key="4">
    <source>
        <dbReference type="Pfam" id="PF12830"/>
    </source>
</evidence>
<dbReference type="SUPFAM" id="SSF48371">
    <property type="entry name" value="ARM repeat"/>
    <property type="match status" value="1"/>
</dbReference>
<organism evidence="5 6">
    <name type="scientific">Ophiobolus disseminans</name>
    <dbReference type="NCBI Taxonomy" id="1469910"/>
    <lineage>
        <taxon>Eukaryota</taxon>
        <taxon>Fungi</taxon>
        <taxon>Dikarya</taxon>
        <taxon>Ascomycota</taxon>
        <taxon>Pezizomycotina</taxon>
        <taxon>Dothideomycetes</taxon>
        <taxon>Pleosporomycetidae</taxon>
        <taxon>Pleosporales</taxon>
        <taxon>Pleosporineae</taxon>
        <taxon>Phaeosphaeriaceae</taxon>
        <taxon>Ophiobolus</taxon>
    </lineage>
</organism>
<protein>
    <recommendedName>
        <fullName evidence="1">Sister chromatid cohesion protein</fullName>
    </recommendedName>
</protein>
<feature type="domain" description="Sister chromatid cohesion C-terminal" evidence="4">
    <location>
        <begin position="1413"/>
        <end position="1595"/>
    </location>
</feature>
<dbReference type="InterPro" id="IPR016024">
    <property type="entry name" value="ARM-type_fold"/>
</dbReference>